<dbReference type="FunFam" id="3.30.160.60:FF:000557">
    <property type="entry name" value="zinc finger and SCAN domain-containing protein 29"/>
    <property type="match status" value="2"/>
</dbReference>
<evidence type="ECO:0000313" key="14">
    <source>
        <dbReference type="Proteomes" id="UP000314982"/>
    </source>
</evidence>
<reference evidence="13" key="3">
    <citation type="submission" date="2025-09" db="UniProtKB">
        <authorList>
            <consortium name="Ensembl"/>
        </authorList>
    </citation>
    <scope>IDENTIFICATION</scope>
</reference>
<dbReference type="PANTHER" id="PTHR23235:SF142">
    <property type="entry name" value="ZINC FINGER PROTEIN 384"/>
    <property type="match status" value="1"/>
</dbReference>
<evidence type="ECO:0000256" key="7">
    <source>
        <dbReference type="ARBA" id="ARBA00023015"/>
    </source>
</evidence>
<dbReference type="GeneTree" id="ENSGT01140000282842"/>
<dbReference type="AlphaFoldDB" id="A0A4W5NPN4"/>
<feature type="domain" description="C2H2-type" evidence="12">
    <location>
        <begin position="525"/>
        <end position="552"/>
    </location>
</feature>
<keyword evidence="4" id="KW-0677">Repeat</keyword>
<keyword evidence="5 10" id="KW-0863">Zinc-finger</keyword>
<evidence type="ECO:0000256" key="9">
    <source>
        <dbReference type="ARBA" id="ARBA00023242"/>
    </source>
</evidence>
<dbReference type="GO" id="GO:0005634">
    <property type="term" value="C:nucleus"/>
    <property type="evidence" value="ECO:0007669"/>
    <property type="project" value="UniProtKB-SubCell"/>
</dbReference>
<comment type="subcellular location">
    <subcellularLocation>
        <location evidence="1">Nucleus</location>
    </subcellularLocation>
</comment>
<dbReference type="PROSITE" id="PS00028">
    <property type="entry name" value="ZINC_FINGER_C2H2_1"/>
    <property type="match status" value="3"/>
</dbReference>
<dbReference type="Gene3D" id="3.30.160.60">
    <property type="entry name" value="Classic Zinc Finger"/>
    <property type="match status" value="3"/>
</dbReference>
<evidence type="ECO:0000256" key="8">
    <source>
        <dbReference type="ARBA" id="ARBA00023163"/>
    </source>
</evidence>
<feature type="domain" description="C2H2-type" evidence="12">
    <location>
        <begin position="553"/>
        <end position="577"/>
    </location>
</feature>
<keyword evidence="7" id="KW-0805">Transcription regulation</keyword>
<dbReference type="InterPro" id="IPR036236">
    <property type="entry name" value="Znf_C2H2_sf"/>
</dbReference>
<dbReference type="Proteomes" id="UP000314982">
    <property type="component" value="Unassembled WGS sequence"/>
</dbReference>
<evidence type="ECO:0000256" key="1">
    <source>
        <dbReference type="ARBA" id="ARBA00004123"/>
    </source>
</evidence>
<evidence type="ECO:0000256" key="2">
    <source>
        <dbReference type="ARBA" id="ARBA00006991"/>
    </source>
</evidence>
<evidence type="ECO:0000256" key="10">
    <source>
        <dbReference type="PROSITE-ProRule" id="PRU00042"/>
    </source>
</evidence>
<dbReference type="FunFam" id="3.30.160.60:FF:000193">
    <property type="entry name" value="Zinc finger protein 300"/>
    <property type="match status" value="1"/>
</dbReference>
<evidence type="ECO:0000256" key="6">
    <source>
        <dbReference type="ARBA" id="ARBA00022833"/>
    </source>
</evidence>
<dbReference type="Pfam" id="PF00096">
    <property type="entry name" value="zf-C2H2"/>
    <property type="match status" value="3"/>
</dbReference>
<evidence type="ECO:0000313" key="13">
    <source>
        <dbReference type="Ensembl" id="ENSHHUP00000051039.1"/>
    </source>
</evidence>
<keyword evidence="8" id="KW-0804">Transcription</keyword>
<accession>A0A4W5NPN4</accession>
<keyword evidence="3" id="KW-0479">Metal-binding</keyword>
<keyword evidence="6" id="KW-0862">Zinc</keyword>
<proteinExistence type="inferred from homology"/>
<evidence type="ECO:0000256" key="3">
    <source>
        <dbReference type="ARBA" id="ARBA00022723"/>
    </source>
</evidence>
<dbReference type="GO" id="GO:0000981">
    <property type="term" value="F:DNA-binding transcription factor activity, RNA polymerase II-specific"/>
    <property type="evidence" value="ECO:0007669"/>
    <property type="project" value="TreeGrafter"/>
</dbReference>
<feature type="region of interest" description="Disordered" evidence="11">
    <location>
        <begin position="214"/>
        <end position="245"/>
    </location>
</feature>
<dbReference type="SMART" id="SM00355">
    <property type="entry name" value="ZnF_C2H2"/>
    <property type="match status" value="3"/>
</dbReference>
<evidence type="ECO:0000256" key="11">
    <source>
        <dbReference type="SAM" id="MobiDB-lite"/>
    </source>
</evidence>
<protein>
    <recommendedName>
        <fullName evidence="12">C2H2-type domain-containing protein</fullName>
    </recommendedName>
</protein>
<reference evidence="14" key="1">
    <citation type="submission" date="2018-06" db="EMBL/GenBank/DDBJ databases">
        <title>Genome assembly of Danube salmon.</title>
        <authorList>
            <person name="Macqueen D.J."/>
            <person name="Gundappa M.K."/>
        </authorList>
    </citation>
    <scope>NUCLEOTIDE SEQUENCE [LARGE SCALE GENOMIC DNA]</scope>
</reference>
<sequence>MANVNCMVFHTQIASIMEVLANSAVAEICKLVDDDYAVFRLEITQSQKENRGLRRKLQLQELKVSRERAERIMRERVLASRPSSVKILDRYRGMARGHLTGGHKSVVKPAGDNTWRDDQPITVDEGSGTSTQHVIVIESADAEAAGPGVKQERSEGEEDPQHSDNIETGLAGVPPVATQDPITTSLPPRTRHSITEEEEGPEVLLVKEEGCEDGLGNPKGTMVMEDNQTTPPPEPTEEPAEQHRTTYSLTESTDMEGGKPDLMLVKEETIEDEPESIDLLSVLKMGEQGGWLEANRGDWMASLDSQPPTGATKGPRDITTEQVRTRGNIMEVSGWDSVLNSGLGNNTVNHNQKQKTEHKTTTELSLHDNRLAEIRARHRFDLRGRGGVCMRTDTDLASDAPSCSYSCDSERMMVPQVNPLTDAAFSLPSIGSINWNMDPTTTQTLPGLRPPHTLLMLNQTSDNANASTLNGYTSPLTNDSSSSSNGIIRSGGKEKRFQCSFCGKAFSFPKQVEIHQRMHTGEKPFGCHLCQASFSDSSNLKRHQRVHTGEKPFGCHLCQASFSHSSSLKRHQRVHTG</sequence>
<dbReference type="InterPro" id="IPR013087">
    <property type="entry name" value="Znf_C2H2_type"/>
</dbReference>
<organism evidence="13 14">
    <name type="scientific">Hucho hucho</name>
    <name type="common">huchen</name>
    <dbReference type="NCBI Taxonomy" id="62062"/>
    <lineage>
        <taxon>Eukaryota</taxon>
        <taxon>Metazoa</taxon>
        <taxon>Chordata</taxon>
        <taxon>Craniata</taxon>
        <taxon>Vertebrata</taxon>
        <taxon>Euteleostomi</taxon>
        <taxon>Actinopterygii</taxon>
        <taxon>Neopterygii</taxon>
        <taxon>Teleostei</taxon>
        <taxon>Protacanthopterygii</taxon>
        <taxon>Salmoniformes</taxon>
        <taxon>Salmonidae</taxon>
        <taxon>Salmoninae</taxon>
        <taxon>Hucho</taxon>
    </lineage>
</organism>
<feature type="region of interest" description="Disordered" evidence="11">
    <location>
        <begin position="100"/>
        <end position="128"/>
    </location>
</feature>
<feature type="domain" description="C2H2-type" evidence="12">
    <location>
        <begin position="497"/>
        <end position="524"/>
    </location>
</feature>
<evidence type="ECO:0000256" key="4">
    <source>
        <dbReference type="ARBA" id="ARBA00022737"/>
    </source>
</evidence>
<feature type="compositionally biased region" description="Basic and acidic residues" evidence="11">
    <location>
        <begin position="150"/>
        <end position="165"/>
    </location>
</feature>
<dbReference type="Ensembl" id="ENSHHUT00000052847.1">
    <property type="protein sequence ID" value="ENSHHUP00000051039.1"/>
    <property type="gene ID" value="ENSHHUG00000030757.1"/>
</dbReference>
<name>A0A4W5NPN4_9TELE</name>
<dbReference type="PANTHER" id="PTHR23235">
    <property type="entry name" value="KRUEPPEL-LIKE TRANSCRIPTION FACTOR"/>
    <property type="match status" value="1"/>
</dbReference>
<keyword evidence="9" id="KW-0539">Nucleus</keyword>
<dbReference type="PROSITE" id="PS50157">
    <property type="entry name" value="ZINC_FINGER_C2H2_2"/>
    <property type="match status" value="3"/>
</dbReference>
<comment type="similarity">
    <text evidence="2">Belongs to the krueppel C2H2-type zinc-finger protein family.</text>
</comment>
<reference evidence="13" key="2">
    <citation type="submission" date="2025-08" db="UniProtKB">
        <authorList>
            <consortium name="Ensembl"/>
        </authorList>
    </citation>
    <scope>IDENTIFICATION</scope>
</reference>
<dbReference type="GO" id="GO:0000978">
    <property type="term" value="F:RNA polymerase II cis-regulatory region sequence-specific DNA binding"/>
    <property type="evidence" value="ECO:0007669"/>
    <property type="project" value="TreeGrafter"/>
</dbReference>
<evidence type="ECO:0000259" key="12">
    <source>
        <dbReference type="PROSITE" id="PS50157"/>
    </source>
</evidence>
<dbReference type="SUPFAM" id="SSF57667">
    <property type="entry name" value="beta-beta-alpha zinc fingers"/>
    <property type="match status" value="2"/>
</dbReference>
<feature type="region of interest" description="Disordered" evidence="11">
    <location>
        <begin position="140"/>
        <end position="199"/>
    </location>
</feature>
<dbReference type="GO" id="GO:0008270">
    <property type="term" value="F:zinc ion binding"/>
    <property type="evidence" value="ECO:0007669"/>
    <property type="project" value="UniProtKB-KW"/>
</dbReference>
<evidence type="ECO:0000256" key="5">
    <source>
        <dbReference type="ARBA" id="ARBA00022771"/>
    </source>
</evidence>
<keyword evidence="14" id="KW-1185">Reference proteome</keyword>